<feature type="region of interest" description="Disordered" evidence="1">
    <location>
        <begin position="23"/>
        <end position="64"/>
    </location>
</feature>
<organism evidence="2 3">
    <name type="scientific">Rotaria sordida</name>
    <dbReference type="NCBI Taxonomy" id="392033"/>
    <lineage>
        <taxon>Eukaryota</taxon>
        <taxon>Metazoa</taxon>
        <taxon>Spiralia</taxon>
        <taxon>Gnathifera</taxon>
        <taxon>Rotifera</taxon>
        <taxon>Eurotatoria</taxon>
        <taxon>Bdelloidea</taxon>
        <taxon>Philodinida</taxon>
        <taxon>Philodinidae</taxon>
        <taxon>Rotaria</taxon>
    </lineage>
</organism>
<evidence type="ECO:0000313" key="2">
    <source>
        <dbReference type="EMBL" id="CAF1525073.1"/>
    </source>
</evidence>
<protein>
    <submittedName>
        <fullName evidence="2">Uncharacterized protein</fullName>
    </submittedName>
</protein>
<dbReference type="EMBL" id="CAJNOU010007465">
    <property type="protein sequence ID" value="CAF1525073.1"/>
    <property type="molecule type" value="Genomic_DNA"/>
</dbReference>
<reference evidence="2" key="1">
    <citation type="submission" date="2021-02" db="EMBL/GenBank/DDBJ databases">
        <authorList>
            <person name="Nowell W R."/>
        </authorList>
    </citation>
    <scope>NUCLEOTIDE SEQUENCE</scope>
</reference>
<sequence length="150" mass="17662">MVFYILARKKTLIQIDIDRRGEHDRHLQRNSDPYNRTVKNKERSESDNDIKPTTGSNVDMEKKEKRMYEKADKLHSDDCLILNREMLSLALEWNCLETARDLIIRGSIENIGNPKKFIMTTLHDNLPNFLQYFITSNIPLTQLFQHDVGQ</sequence>
<feature type="compositionally biased region" description="Basic and acidic residues" evidence="1">
    <location>
        <begin position="39"/>
        <end position="50"/>
    </location>
</feature>
<dbReference type="Proteomes" id="UP000663889">
    <property type="component" value="Unassembled WGS sequence"/>
</dbReference>
<feature type="non-terminal residue" evidence="2">
    <location>
        <position position="1"/>
    </location>
</feature>
<evidence type="ECO:0000313" key="3">
    <source>
        <dbReference type="Proteomes" id="UP000663889"/>
    </source>
</evidence>
<accession>A0A815UT88</accession>
<evidence type="ECO:0000256" key="1">
    <source>
        <dbReference type="SAM" id="MobiDB-lite"/>
    </source>
</evidence>
<comment type="caution">
    <text evidence="2">The sequence shown here is derived from an EMBL/GenBank/DDBJ whole genome shotgun (WGS) entry which is preliminary data.</text>
</comment>
<dbReference type="AlphaFoldDB" id="A0A815UT88"/>
<proteinExistence type="predicted"/>
<name>A0A815UT88_9BILA</name>
<gene>
    <name evidence="2" type="ORF">SEV965_LOCUS37222</name>
</gene>